<reference evidence="8 9" key="1">
    <citation type="submission" date="2020-04" db="EMBL/GenBank/DDBJ databases">
        <title>Plant Genome Project.</title>
        <authorList>
            <person name="Zhang R.-G."/>
        </authorList>
    </citation>
    <scope>NUCLEOTIDE SEQUENCE [LARGE SCALE GENOMIC DNA]</scope>
    <source>
        <strain evidence="8">YNK0</strain>
        <tissue evidence="8">Leaf</tissue>
    </source>
</reference>
<protein>
    <recommendedName>
        <fullName evidence="10">Disease resistance protein RPM1-like</fullName>
    </recommendedName>
</protein>
<comment type="caution">
    <text evidence="8">The sequence shown here is derived from an EMBL/GenBank/DDBJ whole genome shotgun (WGS) entry which is preliminary data.</text>
</comment>
<evidence type="ECO:0000259" key="6">
    <source>
        <dbReference type="Pfam" id="PF23559"/>
    </source>
</evidence>
<evidence type="ECO:0000259" key="7">
    <source>
        <dbReference type="Pfam" id="PF23598"/>
    </source>
</evidence>
<evidence type="ECO:0000259" key="5">
    <source>
        <dbReference type="Pfam" id="PF18052"/>
    </source>
</evidence>
<dbReference type="Pfam" id="PF00931">
    <property type="entry name" value="NB-ARC"/>
    <property type="match status" value="1"/>
</dbReference>
<dbReference type="Proteomes" id="UP000655225">
    <property type="component" value="Unassembled WGS sequence"/>
</dbReference>
<dbReference type="Gene3D" id="1.10.8.430">
    <property type="entry name" value="Helical domain of apoptotic protease-activating factors"/>
    <property type="match status" value="1"/>
</dbReference>
<dbReference type="GO" id="GO:0098542">
    <property type="term" value="P:defense response to other organism"/>
    <property type="evidence" value="ECO:0007669"/>
    <property type="project" value="TreeGrafter"/>
</dbReference>
<dbReference type="InterPro" id="IPR032675">
    <property type="entry name" value="LRR_dom_sf"/>
</dbReference>
<feature type="domain" description="Disease resistance R13L4/SHOC-2-like LRR" evidence="7">
    <location>
        <begin position="555"/>
        <end position="882"/>
    </location>
</feature>
<organism evidence="8 9">
    <name type="scientific">Tetracentron sinense</name>
    <name type="common">Spur-leaf</name>
    <dbReference type="NCBI Taxonomy" id="13715"/>
    <lineage>
        <taxon>Eukaryota</taxon>
        <taxon>Viridiplantae</taxon>
        <taxon>Streptophyta</taxon>
        <taxon>Embryophyta</taxon>
        <taxon>Tracheophyta</taxon>
        <taxon>Spermatophyta</taxon>
        <taxon>Magnoliopsida</taxon>
        <taxon>Trochodendrales</taxon>
        <taxon>Trochodendraceae</taxon>
        <taxon>Tetracentron</taxon>
    </lineage>
</organism>
<dbReference type="PANTHER" id="PTHR23155:SF1205">
    <property type="entry name" value="DISEASE RESISTANCE PROTEIN RPM1"/>
    <property type="match status" value="1"/>
</dbReference>
<feature type="domain" description="NB-ARC" evidence="4">
    <location>
        <begin position="172"/>
        <end position="347"/>
    </location>
</feature>
<dbReference type="FunFam" id="1.10.8.430:FF:000003">
    <property type="entry name" value="Probable disease resistance protein At5g66910"/>
    <property type="match status" value="1"/>
</dbReference>
<dbReference type="PRINTS" id="PR00364">
    <property type="entry name" value="DISEASERSIST"/>
</dbReference>
<dbReference type="EMBL" id="JABCRI010000018">
    <property type="protein sequence ID" value="KAF8390372.1"/>
    <property type="molecule type" value="Genomic_DNA"/>
</dbReference>
<keyword evidence="1" id="KW-0677">Repeat</keyword>
<dbReference type="SUPFAM" id="SSF52058">
    <property type="entry name" value="L domain-like"/>
    <property type="match status" value="1"/>
</dbReference>
<feature type="domain" description="Disease resistance protein winged helix" evidence="6">
    <location>
        <begin position="436"/>
        <end position="507"/>
    </location>
</feature>
<dbReference type="OMA" id="PDGAMNF"/>
<dbReference type="InterPro" id="IPR038005">
    <property type="entry name" value="RX-like_CC"/>
</dbReference>
<dbReference type="Gene3D" id="1.10.10.10">
    <property type="entry name" value="Winged helix-like DNA-binding domain superfamily/Winged helix DNA-binding domain"/>
    <property type="match status" value="1"/>
</dbReference>
<keyword evidence="3" id="KW-0611">Plant defense</keyword>
<dbReference type="GO" id="GO:0043531">
    <property type="term" value="F:ADP binding"/>
    <property type="evidence" value="ECO:0007669"/>
    <property type="project" value="InterPro"/>
</dbReference>
<dbReference type="FunFam" id="1.10.10.10:FF:000322">
    <property type="entry name" value="Probable disease resistance protein At1g63360"/>
    <property type="match status" value="1"/>
</dbReference>
<dbReference type="AlphaFoldDB" id="A0A834YL35"/>
<dbReference type="FunFam" id="3.40.50.300:FF:001091">
    <property type="entry name" value="Probable disease resistance protein At1g61300"/>
    <property type="match status" value="1"/>
</dbReference>
<dbReference type="SUPFAM" id="SSF52540">
    <property type="entry name" value="P-loop containing nucleoside triphosphate hydrolases"/>
    <property type="match status" value="1"/>
</dbReference>
<dbReference type="PANTHER" id="PTHR23155">
    <property type="entry name" value="DISEASE RESISTANCE PROTEIN RP"/>
    <property type="match status" value="1"/>
</dbReference>
<dbReference type="InterPro" id="IPR027417">
    <property type="entry name" value="P-loop_NTPase"/>
</dbReference>
<dbReference type="Gene3D" id="3.80.10.10">
    <property type="entry name" value="Ribonuclease Inhibitor"/>
    <property type="match status" value="1"/>
</dbReference>
<evidence type="ECO:0000256" key="2">
    <source>
        <dbReference type="ARBA" id="ARBA00022741"/>
    </source>
</evidence>
<dbReference type="CDD" id="cd14798">
    <property type="entry name" value="RX-CC_like"/>
    <property type="match status" value="1"/>
</dbReference>
<evidence type="ECO:0000256" key="3">
    <source>
        <dbReference type="ARBA" id="ARBA00022821"/>
    </source>
</evidence>
<name>A0A834YL35_TETSI</name>
<feature type="domain" description="Disease resistance N-terminal" evidence="5">
    <location>
        <begin position="6"/>
        <end position="88"/>
    </location>
</feature>
<sequence>MAMITVKFLLDKLGSLLSEEVQLLGGVRKGVEEIQDELESMKSFLQDADTRSESDQGVKTWVKQVRDVAYDTEDVFAEFLVRLAQPQGHGSVCYLHSCFRYVKQLKARRHLAIEIQNIMARIRSISERRKAYDFNRIIDEGTSANSSLERWHDPRLASLFIDEADVVGIEKPRELLLRWLIEGESKLTIISVVGMGGLGKTTLVKKAYDNKTTKGHFDCQAWITVSKTFTIEELLRTAVRGFLEATKEPVPEGLDTMSDIQLGEVLKDHLQQKRYVIIFDDVWSINAWEAMKYALPDSKCGSRIIFTTRKNDVAASVENTTGHVYHLQPLSQEEAWTLFCMKAFRSEHDQGSCPEELEELSLSILKKCSGLPLAIVAIGGLLSKKEKTVLEWKKVLDSLGTEMRSNCKLESLGRILLLSFNNLPYHLKSCYLYLSVFPEDHLIKRTKLTQLWAAEGFVEEKQGLTLEEVAVDYLNELVSRSMIQVAERDDFDKVKYCRVHDLMREIIQLKSREDCFITVVDHERGMKLDEKVRRMSIHDTTCENFLSDIRFRCLHSLLVFKSTDSSCFFGHAFFCGFRLLRVLDLERAPLSKFPAELVGLVHLRFLSLRRTMVRQLPKSVEKLRNLEILDLKGTPVSTLPSGILKMERLRQICNYHYRFVSSNSFATCGMVVPPGIGRLTNLQKLGVVEVNQGSSETLRELGMLTQLRRLGISKLRREDGMDLCTSLEKMKHLTSLYTVSIRPNEFLQLESLSSPPPLLQHLFLKACLTTLPVWISSLRNLVKLVLQHSRLKDDPLNALQEMPNLVSLELRHAYDGEELCCEARGYPRLKKLSFFHLEQLKRVKMAEGAMPRLRRMEITSCRELETVPLGIEHLNNLQELHLWGMPYEFLKKMGRPQGEDCWKVQHITTIKHFGGGNDLTTGKVVWRGRRKGLLFLLDLDDSVTLASCFFSLSSDDISHLKVYQRQERVMSSPLLPPAAPPEADPSILEASTFQCWRDARTEELQALVDNHTLDLVSRP</sequence>
<keyword evidence="2" id="KW-0547">Nucleotide-binding</keyword>
<keyword evidence="9" id="KW-1185">Reference proteome</keyword>
<evidence type="ECO:0000313" key="9">
    <source>
        <dbReference type="Proteomes" id="UP000655225"/>
    </source>
</evidence>
<dbReference type="Pfam" id="PF23559">
    <property type="entry name" value="WHD_DRP"/>
    <property type="match status" value="1"/>
</dbReference>
<dbReference type="InterPro" id="IPR036388">
    <property type="entry name" value="WH-like_DNA-bd_sf"/>
</dbReference>
<evidence type="ECO:0000256" key="1">
    <source>
        <dbReference type="ARBA" id="ARBA00022737"/>
    </source>
</evidence>
<dbReference type="Gene3D" id="1.20.5.4130">
    <property type="match status" value="1"/>
</dbReference>
<evidence type="ECO:0000259" key="4">
    <source>
        <dbReference type="Pfam" id="PF00931"/>
    </source>
</evidence>
<dbReference type="OrthoDB" id="598235at2759"/>
<dbReference type="InterPro" id="IPR044974">
    <property type="entry name" value="Disease_R_plants"/>
</dbReference>
<dbReference type="Pfam" id="PF23598">
    <property type="entry name" value="LRR_14"/>
    <property type="match status" value="1"/>
</dbReference>
<dbReference type="InterPro" id="IPR042197">
    <property type="entry name" value="Apaf_helical"/>
</dbReference>
<dbReference type="InterPro" id="IPR002182">
    <property type="entry name" value="NB-ARC"/>
</dbReference>
<dbReference type="InterPro" id="IPR041118">
    <property type="entry name" value="Rx_N"/>
</dbReference>
<dbReference type="InterPro" id="IPR055414">
    <property type="entry name" value="LRR_R13L4/SHOC2-like"/>
</dbReference>
<accession>A0A834YL35</accession>
<dbReference type="InterPro" id="IPR058922">
    <property type="entry name" value="WHD_DRP"/>
</dbReference>
<gene>
    <name evidence="8" type="ORF">HHK36_024898</name>
</gene>
<evidence type="ECO:0008006" key="10">
    <source>
        <dbReference type="Google" id="ProtNLM"/>
    </source>
</evidence>
<dbReference type="Pfam" id="PF18052">
    <property type="entry name" value="Rx_N"/>
    <property type="match status" value="1"/>
</dbReference>
<proteinExistence type="predicted"/>
<dbReference type="Gene3D" id="3.40.50.300">
    <property type="entry name" value="P-loop containing nucleotide triphosphate hydrolases"/>
    <property type="match status" value="1"/>
</dbReference>
<evidence type="ECO:0000313" key="8">
    <source>
        <dbReference type="EMBL" id="KAF8390372.1"/>
    </source>
</evidence>